<accession>T1JWQ0</accession>
<name>T1JWQ0_TETUR</name>
<keyword evidence="2" id="KW-1185">Reference proteome</keyword>
<dbReference type="Proteomes" id="UP000015104">
    <property type="component" value="Unassembled WGS sequence"/>
</dbReference>
<reference evidence="1" key="2">
    <citation type="submission" date="2015-06" db="UniProtKB">
        <authorList>
            <consortium name="EnsemblMetazoa"/>
        </authorList>
    </citation>
    <scope>IDENTIFICATION</scope>
</reference>
<protein>
    <submittedName>
        <fullName evidence="1">Uncharacterized protein</fullName>
    </submittedName>
</protein>
<reference evidence="2" key="1">
    <citation type="submission" date="2011-08" db="EMBL/GenBank/DDBJ databases">
        <authorList>
            <person name="Rombauts S."/>
        </authorList>
    </citation>
    <scope>NUCLEOTIDE SEQUENCE</scope>
    <source>
        <strain evidence="2">London</strain>
    </source>
</reference>
<evidence type="ECO:0000313" key="1">
    <source>
        <dbReference type="EnsemblMetazoa" id="tetur02g09050.1"/>
    </source>
</evidence>
<proteinExistence type="predicted"/>
<sequence length="34" mass="4016">MCFWCGNLTFKKQKMQKMANMCMDKEIIAINNSN</sequence>
<organism evidence="1 2">
    <name type="scientific">Tetranychus urticae</name>
    <name type="common">Two-spotted spider mite</name>
    <dbReference type="NCBI Taxonomy" id="32264"/>
    <lineage>
        <taxon>Eukaryota</taxon>
        <taxon>Metazoa</taxon>
        <taxon>Ecdysozoa</taxon>
        <taxon>Arthropoda</taxon>
        <taxon>Chelicerata</taxon>
        <taxon>Arachnida</taxon>
        <taxon>Acari</taxon>
        <taxon>Acariformes</taxon>
        <taxon>Trombidiformes</taxon>
        <taxon>Prostigmata</taxon>
        <taxon>Eleutherengona</taxon>
        <taxon>Raphignathae</taxon>
        <taxon>Tetranychoidea</taxon>
        <taxon>Tetranychidae</taxon>
        <taxon>Tetranychus</taxon>
    </lineage>
</organism>
<evidence type="ECO:0000313" key="2">
    <source>
        <dbReference type="Proteomes" id="UP000015104"/>
    </source>
</evidence>
<dbReference type="AlphaFoldDB" id="T1JWQ0"/>
<dbReference type="HOGENOM" id="CLU_3377633_0_0_1"/>
<dbReference type="EMBL" id="CAEY01000813">
    <property type="status" value="NOT_ANNOTATED_CDS"/>
    <property type="molecule type" value="Genomic_DNA"/>
</dbReference>
<dbReference type="EnsemblMetazoa" id="tetur02g09050.1">
    <property type="protein sequence ID" value="tetur02g09050.1"/>
    <property type="gene ID" value="tetur02g09050"/>
</dbReference>